<evidence type="ECO:0000313" key="2">
    <source>
        <dbReference type="Proteomes" id="UP000276215"/>
    </source>
</evidence>
<accession>A0A3N4J2R1</accession>
<proteinExistence type="predicted"/>
<dbReference type="EMBL" id="ML120469">
    <property type="protein sequence ID" value="RPA92623.1"/>
    <property type="molecule type" value="Genomic_DNA"/>
</dbReference>
<dbReference type="AlphaFoldDB" id="A0A3N4J2R1"/>
<sequence>MRIKGALSSRSARAWLLKLGWNWKEVKKGIYKDGHEQEDVKEYWDKVFLPQMQSIQLSIIE</sequence>
<protein>
    <recommendedName>
        <fullName evidence="3">Winged helix-turn helix domain-containing protein</fullName>
    </recommendedName>
</protein>
<evidence type="ECO:0000313" key="1">
    <source>
        <dbReference type="EMBL" id="RPA92623.1"/>
    </source>
</evidence>
<reference evidence="1 2" key="1">
    <citation type="journal article" date="2018" name="Nat. Ecol. Evol.">
        <title>Pezizomycetes genomes reveal the molecular basis of ectomycorrhizal truffle lifestyle.</title>
        <authorList>
            <person name="Murat C."/>
            <person name="Payen T."/>
            <person name="Noel B."/>
            <person name="Kuo A."/>
            <person name="Morin E."/>
            <person name="Chen J."/>
            <person name="Kohler A."/>
            <person name="Krizsan K."/>
            <person name="Balestrini R."/>
            <person name="Da Silva C."/>
            <person name="Montanini B."/>
            <person name="Hainaut M."/>
            <person name="Levati E."/>
            <person name="Barry K.W."/>
            <person name="Belfiori B."/>
            <person name="Cichocki N."/>
            <person name="Clum A."/>
            <person name="Dockter R.B."/>
            <person name="Fauchery L."/>
            <person name="Guy J."/>
            <person name="Iotti M."/>
            <person name="Le Tacon F."/>
            <person name="Lindquist E.A."/>
            <person name="Lipzen A."/>
            <person name="Malagnac F."/>
            <person name="Mello A."/>
            <person name="Molinier V."/>
            <person name="Miyauchi S."/>
            <person name="Poulain J."/>
            <person name="Riccioni C."/>
            <person name="Rubini A."/>
            <person name="Sitrit Y."/>
            <person name="Splivallo R."/>
            <person name="Traeger S."/>
            <person name="Wang M."/>
            <person name="Zifcakova L."/>
            <person name="Wipf D."/>
            <person name="Zambonelli A."/>
            <person name="Paolocci F."/>
            <person name="Nowrousian M."/>
            <person name="Ottonello S."/>
            <person name="Baldrian P."/>
            <person name="Spatafora J.W."/>
            <person name="Henrissat B."/>
            <person name="Nagy L.G."/>
            <person name="Aury J.M."/>
            <person name="Wincker P."/>
            <person name="Grigoriev I.V."/>
            <person name="Bonfante P."/>
            <person name="Martin F.M."/>
        </authorList>
    </citation>
    <scope>NUCLEOTIDE SEQUENCE [LARGE SCALE GENOMIC DNA]</scope>
    <source>
        <strain evidence="1 2">120613-1</strain>
    </source>
</reference>
<organism evidence="1 2">
    <name type="scientific">Choiromyces venosus 120613-1</name>
    <dbReference type="NCBI Taxonomy" id="1336337"/>
    <lineage>
        <taxon>Eukaryota</taxon>
        <taxon>Fungi</taxon>
        <taxon>Dikarya</taxon>
        <taxon>Ascomycota</taxon>
        <taxon>Pezizomycotina</taxon>
        <taxon>Pezizomycetes</taxon>
        <taxon>Pezizales</taxon>
        <taxon>Tuberaceae</taxon>
        <taxon>Choiromyces</taxon>
    </lineage>
</organism>
<dbReference type="Proteomes" id="UP000276215">
    <property type="component" value="Unassembled WGS sequence"/>
</dbReference>
<keyword evidence="2" id="KW-1185">Reference proteome</keyword>
<dbReference type="OrthoDB" id="5420557at2759"/>
<evidence type="ECO:0008006" key="3">
    <source>
        <dbReference type="Google" id="ProtNLM"/>
    </source>
</evidence>
<gene>
    <name evidence="1" type="ORF">L873DRAFT_1709167</name>
</gene>
<name>A0A3N4J2R1_9PEZI</name>